<protein>
    <submittedName>
        <fullName evidence="7">(apollo) hypothetical protein</fullName>
    </submittedName>
</protein>
<evidence type="ECO:0000259" key="6">
    <source>
        <dbReference type="PROSITE" id="PS51433"/>
    </source>
</evidence>
<feature type="domain" description="SAM" evidence="5">
    <location>
        <begin position="87"/>
        <end position="136"/>
    </location>
</feature>
<dbReference type="SMART" id="SM00413">
    <property type="entry name" value="ETS"/>
    <property type="match status" value="1"/>
</dbReference>
<keyword evidence="2" id="KW-0539">Nucleus</keyword>
<dbReference type="InterPro" id="IPR001660">
    <property type="entry name" value="SAM"/>
</dbReference>
<dbReference type="GO" id="GO:0005634">
    <property type="term" value="C:nucleus"/>
    <property type="evidence" value="ECO:0007669"/>
    <property type="project" value="UniProtKB-SubCell"/>
</dbReference>
<dbReference type="PROSITE" id="PS50105">
    <property type="entry name" value="SAM_DOMAIN"/>
    <property type="match status" value="1"/>
</dbReference>
<evidence type="ECO:0000259" key="4">
    <source>
        <dbReference type="PROSITE" id="PS50061"/>
    </source>
</evidence>
<keyword evidence="1 2" id="KW-0238">DNA-binding</keyword>
<feature type="compositionally biased region" description="Basic residues" evidence="3">
    <location>
        <begin position="252"/>
        <end position="271"/>
    </location>
</feature>
<feature type="domain" description="PNT" evidence="6">
    <location>
        <begin position="66"/>
        <end position="163"/>
    </location>
</feature>
<organism evidence="7 8">
    <name type="scientific">Parnassius apollo</name>
    <name type="common">Apollo butterfly</name>
    <name type="synonym">Papilio apollo</name>
    <dbReference type="NCBI Taxonomy" id="110799"/>
    <lineage>
        <taxon>Eukaryota</taxon>
        <taxon>Metazoa</taxon>
        <taxon>Ecdysozoa</taxon>
        <taxon>Arthropoda</taxon>
        <taxon>Hexapoda</taxon>
        <taxon>Insecta</taxon>
        <taxon>Pterygota</taxon>
        <taxon>Neoptera</taxon>
        <taxon>Endopterygota</taxon>
        <taxon>Lepidoptera</taxon>
        <taxon>Glossata</taxon>
        <taxon>Ditrysia</taxon>
        <taxon>Papilionoidea</taxon>
        <taxon>Papilionidae</taxon>
        <taxon>Parnassiinae</taxon>
        <taxon>Parnassini</taxon>
        <taxon>Parnassius</taxon>
        <taxon>Parnassius</taxon>
    </lineage>
</organism>
<dbReference type="EMBL" id="CAJQZP010001228">
    <property type="protein sequence ID" value="CAG5032395.1"/>
    <property type="molecule type" value="Genomic_DNA"/>
</dbReference>
<comment type="caution">
    <text evidence="7">The sequence shown here is derived from an EMBL/GenBank/DDBJ whole genome shotgun (WGS) entry which is preliminary data.</text>
</comment>
<gene>
    <name evidence="7" type="ORF">PAPOLLO_LOCUS19892</name>
</gene>
<keyword evidence="8" id="KW-1185">Reference proteome</keyword>
<evidence type="ECO:0000256" key="3">
    <source>
        <dbReference type="SAM" id="MobiDB-lite"/>
    </source>
</evidence>
<dbReference type="AlphaFoldDB" id="A0A8S3XPW6"/>
<dbReference type="InterPro" id="IPR000418">
    <property type="entry name" value="Ets_dom"/>
</dbReference>
<dbReference type="Pfam" id="PF00178">
    <property type="entry name" value="Ets"/>
    <property type="match status" value="1"/>
</dbReference>
<evidence type="ECO:0000256" key="1">
    <source>
        <dbReference type="ARBA" id="ARBA00023125"/>
    </source>
</evidence>
<dbReference type="InterPro" id="IPR046328">
    <property type="entry name" value="ETS_fam"/>
</dbReference>
<accession>A0A8S3XPW6</accession>
<sequence length="385" mass="44884">MLDYARPYEQNMCELYLPPTPPAPARLDDFQVFRKSTTPYVYGSYYNNNYDVYNEPEVDAATNVYHNLVSTREYHRDEWKYKVVVDWTEDDTVSWIVETAAQCMGFCEYEIPFYNFRITGMELGNLKKEDVIQKMGHPNIDPSVSRRIGDTIFEKLHTRLNEEMLRQSSVFRYAESDPYQNHEAVQTVLDLDSLDHKNRLYASDYKPNDAGLLHPPCDSSDDDVFRTSETASPECSYGSDGSKSGDEEEKRKMFKRPPGRPKGSGRKVCKRPRSVSVPEFLRNLLLDPKYCPSIIKWEDHSQGKFRFVKPDEVAKLWGTMKQNDNMTFEKFSRAMRYHYRQSVLVSVPTARLVYQFGHKGPDFKTDNPNFVKVKSEFDVHDMTHP</sequence>
<comment type="subcellular location">
    <subcellularLocation>
        <location evidence="2">Nucleus</location>
    </subcellularLocation>
</comment>
<evidence type="ECO:0000259" key="5">
    <source>
        <dbReference type="PROSITE" id="PS50105"/>
    </source>
</evidence>
<comment type="similarity">
    <text evidence="2">Belongs to the ETS family.</text>
</comment>
<dbReference type="PROSITE" id="PS50061">
    <property type="entry name" value="ETS_DOMAIN_3"/>
    <property type="match status" value="1"/>
</dbReference>
<proteinExistence type="inferred from homology"/>
<reference evidence="7" key="1">
    <citation type="submission" date="2021-04" db="EMBL/GenBank/DDBJ databases">
        <authorList>
            <person name="Tunstrom K."/>
        </authorList>
    </citation>
    <scope>NUCLEOTIDE SEQUENCE</scope>
</reference>
<evidence type="ECO:0000256" key="2">
    <source>
        <dbReference type="RuleBase" id="RU004019"/>
    </source>
</evidence>
<dbReference type="GO" id="GO:0030154">
    <property type="term" value="P:cell differentiation"/>
    <property type="evidence" value="ECO:0007669"/>
    <property type="project" value="TreeGrafter"/>
</dbReference>
<dbReference type="PANTHER" id="PTHR11849:SF190">
    <property type="entry name" value="ETS-DOMAIN PROTEIN"/>
    <property type="match status" value="1"/>
</dbReference>
<dbReference type="GO" id="GO:0000981">
    <property type="term" value="F:DNA-binding transcription factor activity, RNA polymerase II-specific"/>
    <property type="evidence" value="ECO:0007669"/>
    <property type="project" value="TreeGrafter"/>
</dbReference>
<name>A0A8S3XPW6_PARAO</name>
<evidence type="ECO:0000313" key="8">
    <source>
        <dbReference type="Proteomes" id="UP000691718"/>
    </source>
</evidence>
<dbReference type="OrthoDB" id="5975550at2759"/>
<dbReference type="Proteomes" id="UP000691718">
    <property type="component" value="Unassembled WGS sequence"/>
</dbReference>
<dbReference type="GO" id="GO:0043565">
    <property type="term" value="F:sequence-specific DNA binding"/>
    <property type="evidence" value="ECO:0007669"/>
    <property type="project" value="InterPro"/>
</dbReference>
<dbReference type="PROSITE" id="PS51433">
    <property type="entry name" value="PNT"/>
    <property type="match status" value="1"/>
</dbReference>
<feature type="region of interest" description="Disordered" evidence="3">
    <location>
        <begin position="211"/>
        <end position="271"/>
    </location>
</feature>
<dbReference type="PANTHER" id="PTHR11849">
    <property type="entry name" value="ETS"/>
    <property type="match status" value="1"/>
</dbReference>
<evidence type="ECO:0000313" key="7">
    <source>
        <dbReference type="EMBL" id="CAG5032395.1"/>
    </source>
</evidence>
<dbReference type="InterPro" id="IPR003118">
    <property type="entry name" value="Pointed_dom"/>
</dbReference>
<feature type="domain" description="ETS" evidence="4">
    <location>
        <begin position="275"/>
        <end position="357"/>
    </location>
</feature>